<dbReference type="EMBL" id="JAAAHY010000132">
    <property type="protein sequence ID" value="KAF9966744.1"/>
    <property type="molecule type" value="Genomic_DNA"/>
</dbReference>
<gene>
    <name evidence="2" type="ORF">BGZ70_001437</name>
</gene>
<evidence type="ECO:0000313" key="3">
    <source>
        <dbReference type="Proteomes" id="UP000738359"/>
    </source>
</evidence>
<comment type="caution">
    <text evidence="2">The sequence shown here is derived from an EMBL/GenBank/DDBJ whole genome shotgun (WGS) entry which is preliminary data.</text>
</comment>
<evidence type="ECO:0000256" key="1">
    <source>
        <dbReference type="SAM" id="SignalP"/>
    </source>
</evidence>
<dbReference type="Proteomes" id="UP000738359">
    <property type="component" value="Unassembled WGS sequence"/>
</dbReference>
<keyword evidence="3" id="KW-1185">Reference proteome</keyword>
<evidence type="ECO:0000313" key="2">
    <source>
        <dbReference type="EMBL" id="KAF9966744.1"/>
    </source>
</evidence>
<proteinExistence type="predicted"/>
<name>A0A9P6JBY5_MORAP</name>
<feature type="chain" id="PRO_5040119702" evidence="1">
    <location>
        <begin position="22"/>
        <end position="150"/>
    </location>
</feature>
<keyword evidence="1" id="KW-0732">Signal</keyword>
<protein>
    <submittedName>
        <fullName evidence="2">Uncharacterized protein</fullName>
    </submittedName>
</protein>
<accession>A0A9P6JBY5</accession>
<feature type="signal peptide" evidence="1">
    <location>
        <begin position="1"/>
        <end position="21"/>
    </location>
</feature>
<sequence>MPSIQTVTIAALLGLAATANALCKPAVGIRVQTNNNCKVAWCGAGGNCSYMPCHYITVFHNDGSSTGGFEIAGAAQFSQGKKDQIYEWAYFGSKDSKGMSVLATGCGGHDGNGGLGGMGCEGHAVKRTNRSKPGVSRVYYDCGKVPGVPA</sequence>
<reference evidence="2" key="1">
    <citation type="journal article" date="2020" name="Fungal Divers.">
        <title>Resolving the Mortierellaceae phylogeny through synthesis of multi-gene phylogenetics and phylogenomics.</title>
        <authorList>
            <person name="Vandepol N."/>
            <person name="Liber J."/>
            <person name="Desiro A."/>
            <person name="Na H."/>
            <person name="Kennedy M."/>
            <person name="Barry K."/>
            <person name="Grigoriev I.V."/>
            <person name="Miller A.N."/>
            <person name="O'Donnell K."/>
            <person name="Stajich J.E."/>
            <person name="Bonito G."/>
        </authorList>
    </citation>
    <scope>NUCLEOTIDE SEQUENCE</scope>
    <source>
        <strain evidence="2">CK1249</strain>
    </source>
</reference>
<dbReference type="AlphaFoldDB" id="A0A9P6JBY5"/>
<organism evidence="2 3">
    <name type="scientific">Mortierella alpina</name>
    <name type="common">Oleaginous fungus</name>
    <name type="synonym">Mortierella renispora</name>
    <dbReference type="NCBI Taxonomy" id="64518"/>
    <lineage>
        <taxon>Eukaryota</taxon>
        <taxon>Fungi</taxon>
        <taxon>Fungi incertae sedis</taxon>
        <taxon>Mucoromycota</taxon>
        <taxon>Mortierellomycotina</taxon>
        <taxon>Mortierellomycetes</taxon>
        <taxon>Mortierellales</taxon>
        <taxon>Mortierellaceae</taxon>
        <taxon>Mortierella</taxon>
    </lineage>
</organism>
<dbReference type="OrthoDB" id="2387986at2759"/>